<evidence type="ECO:0000256" key="1">
    <source>
        <dbReference type="ARBA" id="ARBA00004141"/>
    </source>
</evidence>
<feature type="transmembrane region" description="Helical" evidence="8">
    <location>
        <begin position="78"/>
        <end position="99"/>
    </location>
</feature>
<keyword evidence="7 8" id="KW-0472">Membrane</keyword>
<evidence type="ECO:0000259" key="9">
    <source>
        <dbReference type="Pfam" id="PF00324"/>
    </source>
</evidence>
<keyword evidence="6 8" id="KW-1133">Transmembrane helix</keyword>
<dbReference type="GO" id="GO:0015379">
    <property type="term" value="F:potassium:chloride symporter activity"/>
    <property type="evidence" value="ECO:0007669"/>
    <property type="project" value="TreeGrafter"/>
</dbReference>
<evidence type="ECO:0000256" key="8">
    <source>
        <dbReference type="SAM" id="Phobius"/>
    </source>
</evidence>
<dbReference type="GO" id="GO:0016020">
    <property type="term" value="C:membrane"/>
    <property type="evidence" value="ECO:0007669"/>
    <property type="project" value="UniProtKB-SubCell"/>
</dbReference>
<dbReference type="Pfam" id="PF03522">
    <property type="entry name" value="SLC12"/>
    <property type="match status" value="1"/>
</dbReference>
<dbReference type="InterPro" id="IPR004841">
    <property type="entry name" value="AA-permease/SLC12A_dom"/>
</dbReference>
<sequence>MIASEIGSTNDGPVSVLCDAPTGTPLVVTTMNERAPLISKRRLFSSLSSVFGFTSSRTVSSGGYVEFGASNVESGRTLGTFAGVFSPVALSMFSALLFLRVGFIVGNAGLWVTLFQFVIAYGILLFTVASVCAVATNGAVEGGGAYFMISRTLGPEFGGSIGTLFFLANVVSSALYITGCAEGIVENFGPSGYLIGEGNVGLPDSRWWRFLYCSLLNVISLVVCLIGAGMFAKTSVAVLGIVCISLLSVIVSFSIQSPKKIAIPEANHLIRNGSEMVYRMYTGFRLETLEENWHQQYGKDYSSDGKDVDFATVFGVLFSGVTGIMAGANMSGELRDPSRNIPRGTLSAVAFTFVCYVIVSFLTAATSSRELLQNDFIFMMPVNVWPPFVAVGILTATFSASLSNLIGSSRVLEALAKDDVFGSVLQFIVKGTWRGNPVAAVLTSWMLVELIMLIGSLNTIAQINSVLFLLSYLATNLACLSLELASAPNFRPSFKYFTWHTAFIGLVGTLVMMFLINILYASISVLLCLVFVIILHLFSPSREAHWGSISQALIFHQVRKYLLLLDSRKDHVKFWRPQMLLLVGNPRSSCPLIHFVNDLKKGGLYVLGHIKVGQLSDMEVDPTLDEYSHWLTLVDCLKVKAFIELTVAHSVREGLQHMIRMSGLGAMKPNTIVLGFFDEELPHDFFEEGGSLYSADELKGAHATSGHRVFPLRSSTSEKALGTVEYVGMVADTLKLGKNICLCRHFHNLDKKLMIAKSSSVKFIDVWPVNFFQPDDEDPFDTTSLFMLQLACIINMVSGWKNLHLRVFLCEKKRRQDDPGNNISSSMPSHSNAHRLRQQLQMLRIAATIQEVSGWGQQAAALPGGSVLQQLSPGLRKPRADSFGGTQLDNAVRVYLLSVNQLLRQYSEQTAASFLYLPVPPHGDEAVIYPTYLQLLTELTADLPPTVLVHGVSPVTSTTL</sequence>
<dbReference type="FunFam" id="1.20.1740.10:FF:000013">
    <property type="entry name" value="Solute carrier family 12 member"/>
    <property type="match status" value="1"/>
</dbReference>
<feature type="transmembrane region" description="Helical" evidence="8">
    <location>
        <begin position="236"/>
        <end position="255"/>
    </location>
</feature>
<feature type="domain" description="SLC12A transporter C-terminal" evidence="10">
    <location>
        <begin position="591"/>
        <end position="676"/>
    </location>
</feature>
<reference evidence="11 12" key="1">
    <citation type="submission" date="2017-12" db="EMBL/GenBank/DDBJ databases">
        <title>Hemimetabolous genomes reveal molecular basis of termite eusociality.</title>
        <authorList>
            <person name="Harrison M.C."/>
            <person name="Jongepier E."/>
            <person name="Robertson H.M."/>
            <person name="Arning N."/>
            <person name="Bitard-Feildel T."/>
            <person name="Chao H."/>
            <person name="Childers C.P."/>
            <person name="Dinh H."/>
            <person name="Doddapaneni H."/>
            <person name="Dugan S."/>
            <person name="Gowin J."/>
            <person name="Greiner C."/>
            <person name="Han Y."/>
            <person name="Hu H."/>
            <person name="Hughes D.S.T."/>
            <person name="Huylmans A.-K."/>
            <person name="Kemena C."/>
            <person name="Kremer L.P.M."/>
            <person name="Lee S.L."/>
            <person name="Lopez-Ezquerra A."/>
            <person name="Mallet L."/>
            <person name="Monroy-Kuhn J.M."/>
            <person name="Moser A."/>
            <person name="Murali S.C."/>
            <person name="Muzny D.M."/>
            <person name="Otani S."/>
            <person name="Piulachs M.-D."/>
            <person name="Poelchau M."/>
            <person name="Qu J."/>
            <person name="Schaub F."/>
            <person name="Wada-Katsumata A."/>
            <person name="Worley K.C."/>
            <person name="Xie Q."/>
            <person name="Ylla G."/>
            <person name="Poulsen M."/>
            <person name="Gibbs R.A."/>
            <person name="Schal C."/>
            <person name="Richards S."/>
            <person name="Belles X."/>
            <person name="Korb J."/>
            <person name="Bornberg-Bauer E."/>
        </authorList>
    </citation>
    <scope>NUCLEOTIDE SEQUENCE [LARGE SCALE GENOMIC DNA]</scope>
    <source>
        <tissue evidence="11">Whole body</tissue>
    </source>
</reference>
<evidence type="ECO:0000313" key="11">
    <source>
        <dbReference type="EMBL" id="PNF39599.1"/>
    </source>
</evidence>
<feature type="transmembrane region" description="Helical" evidence="8">
    <location>
        <begin position="207"/>
        <end position="229"/>
    </location>
</feature>
<evidence type="ECO:0000256" key="3">
    <source>
        <dbReference type="ARBA" id="ARBA00019359"/>
    </source>
</evidence>
<comment type="caution">
    <text evidence="11">The sequence shown here is derived from an EMBL/GenBank/DDBJ whole genome shotgun (WGS) entry which is preliminary data.</text>
</comment>
<keyword evidence="12" id="KW-1185">Reference proteome</keyword>
<evidence type="ECO:0000256" key="5">
    <source>
        <dbReference type="ARBA" id="ARBA00022692"/>
    </source>
</evidence>
<evidence type="ECO:0000256" key="4">
    <source>
        <dbReference type="ARBA" id="ARBA00022448"/>
    </source>
</evidence>
<dbReference type="FunCoup" id="A0A2J7RFJ2">
    <property type="interactions" value="280"/>
</dbReference>
<feature type="transmembrane region" description="Helical" evidence="8">
    <location>
        <begin position="466"/>
        <end position="485"/>
    </location>
</feature>
<keyword evidence="4" id="KW-0813">Transport</keyword>
<dbReference type="Gene3D" id="1.20.1740.10">
    <property type="entry name" value="Amino acid/polyamine transporter I"/>
    <property type="match status" value="1"/>
</dbReference>
<dbReference type="InParanoid" id="A0A2J7RFJ2"/>
<organism evidence="11 12">
    <name type="scientific">Cryptotermes secundus</name>
    <dbReference type="NCBI Taxonomy" id="105785"/>
    <lineage>
        <taxon>Eukaryota</taxon>
        <taxon>Metazoa</taxon>
        <taxon>Ecdysozoa</taxon>
        <taxon>Arthropoda</taxon>
        <taxon>Hexapoda</taxon>
        <taxon>Insecta</taxon>
        <taxon>Pterygota</taxon>
        <taxon>Neoptera</taxon>
        <taxon>Polyneoptera</taxon>
        <taxon>Dictyoptera</taxon>
        <taxon>Blattodea</taxon>
        <taxon>Blattoidea</taxon>
        <taxon>Termitoidae</taxon>
        <taxon>Kalotermitidae</taxon>
        <taxon>Cryptotermitinae</taxon>
        <taxon>Cryptotermes</taxon>
    </lineage>
</organism>
<dbReference type="OrthoDB" id="2020542at2759"/>
<protein>
    <recommendedName>
        <fullName evidence="3">Solute carrier family 12 member 9</fullName>
    </recommendedName>
</protein>
<dbReference type="InterPro" id="IPR018491">
    <property type="entry name" value="SLC12_C"/>
</dbReference>
<evidence type="ECO:0000256" key="2">
    <source>
        <dbReference type="ARBA" id="ARBA00010593"/>
    </source>
</evidence>
<dbReference type="Proteomes" id="UP000235965">
    <property type="component" value="Unassembled WGS sequence"/>
</dbReference>
<dbReference type="STRING" id="105785.A0A2J7RFJ2"/>
<dbReference type="PANTHER" id="PTHR11827">
    <property type="entry name" value="SOLUTE CARRIER FAMILY 12, CATION COTRANSPORTERS"/>
    <property type="match status" value="1"/>
</dbReference>
<accession>A0A2J7RFJ2</accession>
<feature type="transmembrane region" description="Helical" evidence="8">
    <location>
        <begin position="157"/>
        <end position="177"/>
    </location>
</feature>
<feature type="transmembrane region" description="Helical" evidence="8">
    <location>
        <begin position="344"/>
        <end position="365"/>
    </location>
</feature>
<evidence type="ECO:0000256" key="6">
    <source>
        <dbReference type="ARBA" id="ARBA00022989"/>
    </source>
</evidence>
<dbReference type="AlphaFoldDB" id="A0A2J7RFJ2"/>
<feature type="domain" description="Amino acid permease/ SLC12A" evidence="9">
    <location>
        <begin position="89"/>
        <end position="580"/>
    </location>
</feature>
<feature type="transmembrane region" description="Helical" evidence="8">
    <location>
        <begin position="385"/>
        <end position="407"/>
    </location>
</feature>
<proteinExistence type="inferred from homology"/>
<dbReference type="EMBL" id="NEVH01004413">
    <property type="protein sequence ID" value="PNF39599.1"/>
    <property type="molecule type" value="Genomic_DNA"/>
</dbReference>
<feature type="transmembrane region" description="Helical" evidence="8">
    <location>
        <begin position="521"/>
        <end position="538"/>
    </location>
</feature>
<evidence type="ECO:0000259" key="10">
    <source>
        <dbReference type="Pfam" id="PF03522"/>
    </source>
</evidence>
<gene>
    <name evidence="11" type="primary">slc12a9</name>
    <name evidence="11" type="ORF">B7P43_G11096</name>
</gene>
<dbReference type="Pfam" id="PF00324">
    <property type="entry name" value="AA_permease"/>
    <property type="match status" value="1"/>
</dbReference>
<dbReference type="GO" id="GO:0055075">
    <property type="term" value="P:potassium ion homeostasis"/>
    <property type="evidence" value="ECO:0007669"/>
    <property type="project" value="TreeGrafter"/>
</dbReference>
<feature type="transmembrane region" description="Helical" evidence="8">
    <location>
        <begin position="310"/>
        <end position="332"/>
    </location>
</feature>
<comment type="subcellular location">
    <subcellularLocation>
        <location evidence="1">Membrane</location>
        <topology evidence="1">Multi-pass membrane protein</topology>
    </subcellularLocation>
</comment>
<keyword evidence="5 8" id="KW-0812">Transmembrane</keyword>
<evidence type="ECO:0000313" key="12">
    <source>
        <dbReference type="Proteomes" id="UP000235965"/>
    </source>
</evidence>
<feature type="transmembrane region" description="Helical" evidence="8">
    <location>
        <begin position="111"/>
        <end position="136"/>
    </location>
</feature>
<dbReference type="GO" id="GO:0055064">
    <property type="term" value="P:chloride ion homeostasis"/>
    <property type="evidence" value="ECO:0007669"/>
    <property type="project" value="TreeGrafter"/>
</dbReference>
<evidence type="ECO:0000256" key="7">
    <source>
        <dbReference type="ARBA" id="ARBA00023136"/>
    </source>
</evidence>
<name>A0A2J7RFJ2_9NEOP</name>
<dbReference type="GO" id="GO:0006884">
    <property type="term" value="P:cell volume homeostasis"/>
    <property type="evidence" value="ECO:0007669"/>
    <property type="project" value="TreeGrafter"/>
</dbReference>
<comment type="similarity">
    <text evidence="2">Belongs to the SLC12A transporter family.</text>
</comment>
<feature type="transmembrane region" description="Helical" evidence="8">
    <location>
        <begin position="497"/>
        <end position="515"/>
    </location>
</feature>
<dbReference type="PANTHER" id="PTHR11827:SF72">
    <property type="entry name" value="GH08340P"/>
    <property type="match status" value="1"/>
</dbReference>
<dbReference type="InterPro" id="IPR004842">
    <property type="entry name" value="SLC12A_fam"/>
</dbReference>